<evidence type="ECO:0000313" key="1">
    <source>
        <dbReference type="EMBL" id="KAJ2967587.1"/>
    </source>
</evidence>
<proteinExistence type="predicted"/>
<dbReference type="EMBL" id="JANSHE010006271">
    <property type="protein sequence ID" value="KAJ2967587.1"/>
    <property type="molecule type" value="Genomic_DNA"/>
</dbReference>
<keyword evidence="2" id="KW-1185">Reference proteome</keyword>
<comment type="caution">
    <text evidence="1">The sequence shown here is derived from an EMBL/GenBank/DDBJ whole genome shotgun (WGS) entry which is preliminary data.</text>
</comment>
<name>A0ACC1MKN3_9APHY</name>
<organism evidence="1 2">
    <name type="scientific">Trametes sanguinea</name>
    <dbReference type="NCBI Taxonomy" id="158606"/>
    <lineage>
        <taxon>Eukaryota</taxon>
        <taxon>Fungi</taxon>
        <taxon>Dikarya</taxon>
        <taxon>Basidiomycota</taxon>
        <taxon>Agaricomycotina</taxon>
        <taxon>Agaricomycetes</taxon>
        <taxon>Polyporales</taxon>
        <taxon>Polyporaceae</taxon>
        <taxon>Trametes</taxon>
    </lineage>
</organism>
<sequence length="142" mass="15627">MESQSLSAAPQAPPYPCPPPPHYAHPSYPAGFSQPQALSGPAAPPLTGLGHFTDPHMHSYPPMQPPRGYSFAYQHHPANNRCVSRRIVPEKLKLTHRCLPALLTRPDSPLLVGIHLRMLKIKDSRALPAPGLLSLTMRPARW</sequence>
<dbReference type="Proteomes" id="UP001144978">
    <property type="component" value="Unassembled WGS sequence"/>
</dbReference>
<evidence type="ECO:0000313" key="2">
    <source>
        <dbReference type="Proteomes" id="UP001144978"/>
    </source>
</evidence>
<accession>A0ACC1MKN3</accession>
<protein>
    <submittedName>
        <fullName evidence="1">Uncharacterized protein</fullName>
    </submittedName>
</protein>
<gene>
    <name evidence="1" type="ORF">NUW54_g13464</name>
</gene>
<reference evidence="1" key="1">
    <citation type="submission" date="2022-08" db="EMBL/GenBank/DDBJ databases">
        <title>Genome Sequence of Pycnoporus sanguineus.</title>
        <authorList>
            <person name="Buettner E."/>
        </authorList>
    </citation>
    <scope>NUCLEOTIDE SEQUENCE</scope>
    <source>
        <strain evidence="1">CG-C14</strain>
    </source>
</reference>